<name>A0A291E3W9_9ENTR</name>
<accession>A0A291E3W9</accession>
<evidence type="ECO:0000313" key="2">
    <source>
        <dbReference type="Proteomes" id="UP000217979"/>
    </source>
</evidence>
<protein>
    <submittedName>
        <fullName evidence="1">Uncharacterized protein</fullName>
    </submittedName>
</protein>
<sequence length="70" mass="8134">MKNPMKLINKQINKSVTFLTSFAFACCFIDRNGAAVTARSLFEWGTFDMFKKRGNVYTLQKRVDAIDMFR</sequence>
<reference evidence="1 2" key="1">
    <citation type="submission" date="2017-09" db="EMBL/GenBank/DDBJ databases">
        <title>FDA dAtabase for Regulatory Grade micrObial Sequences (FDA-ARGOS): Supporting development and validation of Infectious Disease Dx tests.</title>
        <authorList>
            <person name="Minogue T."/>
            <person name="Wolcott M."/>
            <person name="Wasieloski L."/>
            <person name="Aguilar W."/>
            <person name="Moore D."/>
            <person name="Tallon L."/>
            <person name="Sadzewicz L."/>
            <person name="Ott S."/>
            <person name="Zhao X."/>
            <person name="Nagaraj S."/>
            <person name="Vavikolanu K."/>
            <person name="Aluvathingal J."/>
            <person name="Nadendla S."/>
            <person name="Sichtig H."/>
        </authorList>
    </citation>
    <scope>NUCLEOTIDE SEQUENCE [LARGE SCALE GENOMIC DNA]</scope>
    <source>
        <strain evidence="1 2">FDAARGOS_392</strain>
    </source>
</reference>
<dbReference type="Proteomes" id="UP000217979">
    <property type="component" value="Chromosome"/>
</dbReference>
<dbReference type="AlphaFoldDB" id="A0A291E3W9"/>
<gene>
    <name evidence="1" type="ORF">CO704_22295</name>
</gene>
<proteinExistence type="predicted"/>
<dbReference type="EMBL" id="CP023525">
    <property type="protein sequence ID" value="ATF94622.1"/>
    <property type="molecule type" value="Genomic_DNA"/>
</dbReference>
<organism evidence="1 2">
    <name type="scientific">Cedecea neteri</name>
    <dbReference type="NCBI Taxonomy" id="158822"/>
    <lineage>
        <taxon>Bacteria</taxon>
        <taxon>Pseudomonadati</taxon>
        <taxon>Pseudomonadota</taxon>
        <taxon>Gammaproteobacteria</taxon>
        <taxon>Enterobacterales</taxon>
        <taxon>Enterobacteriaceae</taxon>
        <taxon>Cedecea</taxon>
    </lineage>
</organism>
<evidence type="ECO:0000313" key="1">
    <source>
        <dbReference type="EMBL" id="ATF94622.1"/>
    </source>
</evidence>
<dbReference type="PROSITE" id="PS51257">
    <property type="entry name" value="PROKAR_LIPOPROTEIN"/>
    <property type="match status" value="1"/>
</dbReference>